<evidence type="ECO:0000313" key="2">
    <source>
        <dbReference type="Proteomes" id="UP000245488"/>
    </source>
</evidence>
<sequence>MLIGYLLTFYFVENTLSCKKNHNMKSQNPDFTNISMIGRAAYAVMCTERYAIANYPEKDWKPLFKWMWQITSEYFDEWYYRFTEILPEYLYEFDNYKDADFDYLSEEDYNYYINF</sequence>
<dbReference type="EMBL" id="NXNG01000001">
    <property type="protein sequence ID" value="PWT28911.1"/>
    <property type="molecule type" value="Genomic_DNA"/>
</dbReference>
<reference evidence="1 2" key="1">
    <citation type="submission" date="2017-09" db="EMBL/GenBank/DDBJ databases">
        <title>High-quality draft genome sequence of Butyrivibrio fibrisolvens INBov1, isolated from cow rumen.</title>
        <authorList>
            <person name="Rodriguez Hernaez J."/>
            <person name="Rivarola M."/>
            <person name="Paniego N."/>
            <person name="Cravero S."/>
            <person name="Ceron Cucchi M."/>
            <person name="Martinez M.C."/>
        </authorList>
    </citation>
    <scope>NUCLEOTIDE SEQUENCE [LARGE SCALE GENOMIC DNA]</scope>
    <source>
        <strain evidence="1 2">INBov1</strain>
    </source>
</reference>
<dbReference type="Proteomes" id="UP000245488">
    <property type="component" value="Chromosome"/>
</dbReference>
<dbReference type="AlphaFoldDB" id="A0A317G707"/>
<accession>A0A317G707</accession>
<organism evidence="1 2">
    <name type="scientific">Butyrivibrio fibrisolvens</name>
    <dbReference type="NCBI Taxonomy" id="831"/>
    <lineage>
        <taxon>Bacteria</taxon>
        <taxon>Bacillati</taxon>
        <taxon>Bacillota</taxon>
        <taxon>Clostridia</taxon>
        <taxon>Lachnospirales</taxon>
        <taxon>Lachnospiraceae</taxon>
        <taxon>Butyrivibrio</taxon>
    </lineage>
</organism>
<gene>
    <name evidence="1" type="ORF">CPT75_18220</name>
</gene>
<proteinExistence type="predicted"/>
<name>A0A317G707_BUTFI</name>
<comment type="caution">
    <text evidence="1">The sequence shown here is derived from an EMBL/GenBank/DDBJ whole genome shotgun (WGS) entry which is preliminary data.</text>
</comment>
<evidence type="ECO:0000313" key="1">
    <source>
        <dbReference type="EMBL" id="PWT28911.1"/>
    </source>
</evidence>
<keyword evidence="2" id="KW-1185">Reference proteome</keyword>
<protein>
    <submittedName>
        <fullName evidence="1">Uncharacterized protein</fullName>
    </submittedName>
</protein>